<dbReference type="AlphaFoldDB" id="A0A5N5WMB4"/>
<organism evidence="3 4">
    <name type="scientific">Aspergillus leporis</name>
    <dbReference type="NCBI Taxonomy" id="41062"/>
    <lineage>
        <taxon>Eukaryota</taxon>
        <taxon>Fungi</taxon>
        <taxon>Dikarya</taxon>
        <taxon>Ascomycota</taxon>
        <taxon>Pezizomycotina</taxon>
        <taxon>Eurotiomycetes</taxon>
        <taxon>Eurotiomycetidae</taxon>
        <taxon>Eurotiales</taxon>
        <taxon>Aspergillaceae</taxon>
        <taxon>Aspergillus</taxon>
        <taxon>Aspergillus subgen. Circumdati</taxon>
    </lineage>
</organism>
<reference evidence="3 4" key="1">
    <citation type="submission" date="2019-04" db="EMBL/GenBank/DDBJ databases">
        <title>Friends and foes A comparative genomics study of 23 Aspergillus species from section Flavi.</title>
        <authorList>
            <consortium name="DOE Joint Genome Institute"/>
            <person name="Kjaerbolling I."/>
            <person name="Vesth T."/>
            <person name="Frisvad J.C."/>
            <person name="Nybo J.L."/>
            <person name="Theobald S."/>
            <person name="Kildgaard S."/>
            <person name="Isbrandt T."/>
            <person name="Kuo A."/>
            <person name="Sato A."/>
            <person name="Lyhne E.K."/>
            <person name="Kogle M.E."/>
            <person name="Wiebenga A."/>
            <person name="Kun R.S."/>
            <person name="Lubbers R.J."/>
            <person name="Makela M.R."/>
            <person name="Barry K."/>
            <person name="Chovatia M."/>
            <person name="Clum A."/>
            <person name="Daum C."/>
            <person name="Haridas S."/>
            <person name="He G."/>
            <person name="LaButti K."/>
            <person name="Lipzen A."/>
            <person name="Mondo S."/>
            <person name="Riley R."/>
            <person name="Salamov A."/>
            <person name="Simmons B.A."/>
            <person name="Magnuson J.K."/>
            <person name="Henrissat B."/>
            <person name="Mortensen U.H."/>
            <person name="Larsen T.O."/>
            <person name="Devries R.P."/>
            <person name="Grigoriev I.V."/>
            <person name="Machida M."/>
            <person name="Baker S.E."/>
            <person name="Andersen M.R."/>
        </authorList>
    </citation>
    <scope>NUCLEOTIDE SEQUENCE [LARGE SCALE GENOMIC DNA]</scope>
    <source>
        <strain evidence="3 4">CBS 151.66</strain>
    </source>
</reference>
<proteinExistence type="predicted"/>
<dbReference type="InterPro" id="IPR036928">
    <property type="entry name" value="AS_sf"/>
</dbReference>
<dbReference type="InterPro" id="IPR058329">
    <property type="entry name" value="Arp1_N"/>
</dbReference>
<dbReference type="OrthoDB" id="5423360at2759"/>
<feature type="domain" description="Amidase" evidence="1">
    <location>
        <begin position="213"/>
        <end position="388"/>
    </location>
</feature>
<dbReference type="PANTHER" id="PTHR46310">
    <property type="entry name" value="AMIDASE 1"/>
    <property type="match status" value="1"/>
</dbReference>
<accession>A0A5N5WMB4</accession>
<dbReference type="EMBL" id="ML732365">
    <property type="protein sequence ID" value="KAB8068945.1"/>
    <property type="molecule type" value="Genomic_DNA"/>
</dbReference>
<evidence type="ECO:0000313" key="4">
    <source>
        <dbReference type="Proteomes" id="UP000326565"/>
    </source>
</evidence>
<dbReference type="PANTHER" id="PTHR46310:SF7">
    <property type="entry name" value="AMIDASE 1"/>
    <property type="match status" value="1"/>
</dbReference>
<evidence type="ECO:0000259" key="2">
    <source>
        <dbReference type="Pfam" id="PF26053"/>
    </source>
</evidence>
<dbReference type="Gene3D" id="3.90.1300.10">
    <property type="entry name" value="Amidase signature (AS) domain"/>
    <property type="match status" value="1"/>
</dbReference>
<dbReference type="Pfam" id="PF01425">
    <property type="entry name" value="Amidase"/>
    <property type="match status" value="1"/>
</dbReference>
<gene>
    <name evidence="3" type="ORF">BDV29DRAFT_161919</name>
</gene>
<dbReference type="SUPFAM" id="SSF75304">
    <property type="entry name" value="Amidase signature (AS) enzymes"/>
    <property type="match status" value="1"/>
</dbReference>
<evidence type="ECO:0000259" key="1">
    <source>
        <dbReference type="Pfam" id="PF01425"/>
    </source>
</evidence>
<name>A0A5N5WMB4_9EURO</name>
<evidence type="ECO:0000313" key="3">
    <source>
        <dbReference type="EMBL" id="KAB8068945.1"/>
    </source>
</evidence>
<sequence>MAAHNLLSIVNAEGQAHGRVTMLDSIPYYVGDVSVSQLLDVPASTLDSVTLSDIEVFPMTVISSNSSTYTGAEFTAVVDDYLARDDVFSLAFLKPLYLTNKNKSPSIEVQSTLPELRRKGTSIFMVSPTYSAPRAENAINVRLTQELPIGPYFVSTKTGQIFKAHRLYEDTQLAFLEPAVSDEQGGYRPLSATSESALGRSIAVPSRLYYTITPEKPLAGLRMGVKDIFHVKGLRTSGGNRAFYSLYGPRNATGIAVQRLIDKGAVFVGKMGTVQFANGDRPTADWVDFHCPFNPRGDGYQDPSGSSTGPGAGMGAYDWLDIAVGSDTGGSMRGPAGSQGLFGNRPSTGAVDLDHVIPLCSGLDTSGVFARSAHTWSRVVHTWCQDFDGGYYSYPKKLLYPTSSFNAKTINNSDASAVIEVFMLNFERFLGTQRSNVDLDAAWNLTRPASAPASLQDLLHYTYGTLVSVYQWFHLGLPFFRDYAAKHGGRTPYINPGPLLRWQIGQKSGQAGWDVAWQNKTIFQNWWNGNSGLGAHNNETCSEGVYIYPNSVGAVSYRDEYFGPPSPPYWGMSDANIAVFAGVPDLVVPIGEVPFNSTKSGKTEYLPVTMSLISARGCDLMLANMVQDMEAQGILGPVAVGPMLYP</sequence>
<feature type="domain" description="Scytalone dehydratase-like protein Arp1 N-terminal" evidence="2">
    <location>
        <begin position="48"/>
        <end position="168"/>
    </location>
</feature>
<dbReference type="Proteomes" id="UP000326565">
    <property type="component" value="Unassembled WGS sequence"/>
</dbReference>
<keyword evidence="4" id="KW-1185">Reference proteome</keyword>
<protein>
    <submittedName>
        <fullName evidence="3">Amidase signature domain-containing protein</fullName>
    </submittedName>
</protein>
<dbReference type="InterPro" id="IPR023631">
    <property type="entry name" value="Amidase_dom"/>
</dbReference>
<dbReference type="Pfam" id="PF26053">
    <property type="entry name" value="DUF8016"/>
    <property type="match status" value="1"/>
</dbReference>